<gene>
    <name evidence="16" type="primary">LRPPRC</name>
</gene>
<feature type="domain" description="PROP1-like PPR" evidence="15">
    <location>
        <begin position="224"/>
        <end position="331"/>
    </location>
</feature>
<dbReference type="Pfam" id="PF17177">
    <property type="entry name" value="PPR_long"/>
    <property type="match status" value="1"/>
</dbReference>
<keyword evidence="8" id="KW-0238">DNA-binding</keyword>
<feature type="repeat" description="PPR" evidence="14">
    <location>
        <begin position="748"/>
        <end position="782"/>
    </location>
</feature>
<evidence type="ECO:0000259" key="15">
    <source>
        <dbReference type="Pfam" id="PF17177"/>
    </source>
</evidence>
<dbReference type="PROSITE" id="PS51375">
    <property type="entry name" value="PPR"/>
    <property type="match status" value="3"/>
</dbReference>
<evidence type="ECO:0000256" key="2">
    <source>
        <dbReference type="ARBA" id="ARBA00004173"/>
    </source>
</evidence>
<keyword evidence="5" id="KW-0694">RNA-binding</keyword>
<evidence type="ECO:0000256" key="10">
    <source>
        <dbReference type="ARBA" id="ARBA00023163"/>
    </source>
</evidence>
<evidence type="ECO:0000256" key="13">
    <source>
        <dbReference type="ARBA" id="ARBA00082906"/>
    </source>
</evidence>
<comment type="subcellular location">
    <subcellularLocation>
        <location evidence="2">Mitochondrion</location>
    </subcellularLocation>
    <subcellularLocation>
        <location evidence="1">Nucleus</location>
    </subcellularLocation>
</comment>
<dbReference type="GO" id="GO:0005634">
    <property type="term" value="C:nucleus"/>
    <property type="evidence" value="ECO:0007669"/>
    <property type="project" value="UniProtKB-SubCell"/>
</dbReference>
<dbReference type="InterPro" id="IPR033443">
    <property type="entry name" value="PROP1-like_PPR_dom"/>
</dbReference>
<keyword evidence="11" id="KW-0539">Nucleus</keyword>
<keyword evidence="7" id="KW-0805">Transcription regulation</keyword>
<evidence type="ECO:0000256" key="3">
    <source>
        <dbReference type="ARBA" id="ARBA00022448"/>
    </source>
</evidence>
<evidence type="ECO:0000256" key="5">
    <source>
        <dbReference type="ARBA" id="ARBA00022884"/>
    </source>
</evidence>
<evidence type="ECO:0000256" key="11">
    <source>
        <dbReference type="ARBA" id="ARBA00023242"/>
    </source>
</evidence>
<evidence type="ECO:0000256" key="6">
    <source>
        <dbReference type="ARBA" id="ARBA00022946"/>
    </source>
</evidence>
<accession>A0A8D1IUL4</accession>
<feature type="repeat" description="PPR" evidence="14">
    <location>
        <begin position="232"/>
        <end position="266"/>
    </location>
</feature>
<evidence type="ECO:0000256" key="12">
    <source>
        <dbReference type="ARBA" id="ARBA00069602"/>
    </source>
</evidence>
<dbReference type="InterPro" id="IPR002885">
    <property type="entry name" value="PPR_rpt"/>
</dbReference>
<name>A0A8D1IUL4_PIG</name>
<evidence type="ECO:0000313" key="16">
    <source>
        <dbReference type="Ensembl" id="ENSSSCP00045038570.1"/>
    </source>
</evidence>
<dbReference type="PANTHER" id="PTHR46669">
    <property type="entry name" value="LEUCINE-RICH PPR MOTIF-CONTAINING PROTEIN, MITOCHONDRIAL"/>
    <property type="match status" value="1"/>
</dbReference>
<evidence type="ECO:0000256" key="1">
    <source>
        <dbReference type="ARBA" id="ARBA00004123"/>
    </source>
</evidence>
<dbReference type="Ensembl" id="ENSSSCT00045055314.1">
    <property type="protein sequence ID" value="ENSSSCP00045038570.1"/>
    <property type="gene ID" value="ENSSSCG00045031704.1"/>
</dbReference>
<dbReference type="GO" id="GO:0005739">
    <property type="term" value="C:mitochondrion"/>
    <property type="evidence" value="ECO:0007669"/>
    <property type="project" value="UniProtKB-SubCell"/>
</dbReference>
<dbReference type="Pfam" id="PF01535">
    <property type="entry name" value="PPR"/>
    <property type="match status" value="3"/>
</dbReference>
<dbReference type="Gene3D" id="1.25.40.10">
    <property type="entry name" value="Tetratricopeptide repeat domain"/>
    <property type="match status" value="3"/>
</dbReference>
<dbReference type="PANTHER" id="PTHR46669:SF1">
    <property type="entry name" value="LEUCINE-RICH PPR MOTIF-CONTAINING PROTEIN, MITOCHONDRIAL"/>
    <property type="match status" value="1"/>
</dbReference>
<dbReference type="Ensembl" id="ENSSSCT00050018564.1">
    <property type="protein sequence ID" value="ENSSSCP00050007662.1"/>
    <property type="gene ID" value="ENSSSCG00050013657.1"/>
</dbReference>
<proteinExistence type="predicted"/>
<protein>
    <recommendedName>
        <fullName evidence="12">Leucine-rich PPR motif-containing protein, mitochondrial</fullName>
    </recommendedName>
    <alternativeName>
        <fullName evidence="13">130 kDa leucine-rich protein</fullName>
    </alternativeName>
</protein>
<keyword evidence="9" id="KW-0496">Mitochondrion</keyword>
<evidence type="ECO:0000256" key="7">
    <source>
        <dbReference type="ARBA" id="ARBA00023015"/>
    </source>
</evidence>
<feature type="repeat" description="PPR" evidence="14">
    <location>
        <begin position="197"/>
        <end position="231"/>
    </location>
</feature>
<keyword evidence="10" id="KW-0804">Transcription</keyword>
<dbReference type="InterPro" id="IPR011990">
    <property type="entry name" value="TPR-like_helical_dom_sf"/>
</dbReference>
<reference evidence="16" key="1">
    <citation type="submission" date="2025-05" db="UniProtKB">
        <authorList>
            <consortium name="Ensembl"/>
        </authorList>
    </citation>
    <scope>IDENTIFICATION</scope>
</reference>
<keyword evidence="3" id="KW-0813">Transport</keyword>
<dbReference type="Ensembl" id="ENSSSCT00030046937.1">
    <property type="protein sequence ID" value="ENSSSCP00030021156.1"/>
    <property type="gene ID" value="ENSSSCG00030033679.1"/>
</dbReference>
<dbReference type="Proteomes" id="UP000694728">
    <property type="component" value="Unplaced"/>
</dbReference>
<dbReference type="Proteomes" id="UP000694571">
    <property type="component" value="Unplaced"/>
</dbReference>
<evidence type="ECO:0000313" key="17">
    <source>
        <dbReference type="Proteomes" id="UP000694728"/>
    </source>
</evidence>
<dbReference type="Pfam" id="PF13812">
    <property type="entry name" value="PPR_3"/>
    <property type="match status" value="1"/>
</dbReference>
<evidence type="ECO:0000256" key="4">
    <source>
        <dbReference type="ARBA" id="ARBA00022737"/>
    </source>
</evidence>
<dbReference type="FunFam" id="1.25.40.10:FF:000428">
    <property type="entry name" value="Leucine-rich PPR motif-containing protein, mitochondrial"/>
    <property type="match status" value="1"/>
</dbReference>
<evidence type="ECO:0000256" key="14">
    <source>
        <dbReference type="PROSITE-ProRule" id="PRU00708"/>
    </source>
</evidence>
<sequence length="1312" mass="149508">MAALLRPARWLLRARAAKSLPLSLRLLAGGPGRPHAAFCLPTGRARPVAGGLQSQVRLYTIAAEKKNYLQEEPASSHKRNASQFDWALMRLDNSVRRTGRIPKTLLQKVFDNTCHSGSPGSNQALLLLRSCGSLLPELKLSERMEFAHRIWDELQKLGTVYDISHYNALLKVYLQNEYKFSPTDFLAKMEKANIQPNRVTYQRLIAAYCNEGDIEGASKILGFMKTKDLPITEAVFSALVTGHARAGDMENAENILTVMKEAGIEPGPDTYLALLNAYAEKGDIDHVKQTLEKVEKSDHFLMDRDLLQIIFSFSKAGYPQYVSEILEKITYERRYIPDTMNLILLLVTEKLEDTALQILLACPVSREDSLSDFGSFFLRHCVTMNTPTEKLKDYCKKLKEARLHRSPFQFTLQCALLANKIDLAKSLMKALKEEGFPIRTHYFWPLLVGYQKEKNVQGIVEILKGMHELGVTPDQETYINYVFPCFDSIKSVRAVLQEHGCLHENTVFSQAELRSEAVNGNLDYILSFLESNTLPLSFTSLRGSLILGFRRSMDINLWSKITELLYKDGRYCQEPPGPTEAVGYFLYNLIDSMSDSEVQAKEERLRQYFHQLKEMNVKIPENIYKGIRNLLDSYHVPELIKDVNKLVEREKTDPQKTAQLTLSDLESKLEKLKSENQPIGDVLKHLILILCSEENMEKALELKAKYESDMVVGGYAALINLCCRHDNAEDALNLKREFDRLDSSAVLDTGKYLGLVKVLGKHGKLQDAINILKEMKEKDVLIKDATVLSFFHILNGAALRGETETVKQLHEAIVTLGLAKPSSSLSSPLVTLYLEKDDLPTALEVTIDCYEKYKVLPRIHDVLCRLIEKGKTELIQKAMDFVSQEQGEMTMLYDLFFAFLQTGNYKEAKKIIETPGIRARPTRLQWFCDRCIASNQVETLEKLVELTQKLFECDRDQLYYNLLKLYKVNGDWQRADAVWNKMQEENIIPRGKTLRLLAEILRNSNQEVPFDVPELWYEDEQHSQISSASPEQGNLQKELLKACRKRKNRDAFNIFLKAKRQNIVFDDETYNTLIHFLLSKDNSVEAMQVKDFAETHIKGFTLNDAANSLLIITQVRRDYLKDALTTLKTALDLEQIPSRIAVTRLIQAYAMKGDTESIRAIQKLVNGLEDSIGLSRMVFINNIALAQIKNNDIDVAVENIENMLTSENPTMEPQYFGLAYLFRKVIEEQLEPALEKISIMAERLANQFAVYKPVTDLFLQLVDSGKVDDARALLQRCGAIAEQIPIFLVFCIRNSQRSGKVQYFTLYRLASQ</sequence>
<dbReference type="InterPro" id="IPR033490">
    <property type="entry name" value="LRP130"/>
</dbReference>
<keyword evidence="6" id="KW-0809">Transit peptide</keyword>
<evidence type="ECO:0000256" key="8">
    <source>
        <dbReference type="ARBA" id="ARBA00023125"/>
    </source>
</evidence>
<keyword evidence="4" id="KW-0677">Repeat</keyword>
<dbReference type="GO" id="GO:0003677">
    <property type="term" value="F:DNA binding"/>
    <property type="evidence" value="ECO:0007669"/>
    <property type="project" value="UniProtKB-KW"/>
</dbReference>
<dbReference type="Ensembl" id="ENSSSCT00025041068.1">
    <property type="protein sequence ID" value="ENSSSCP00025017474.1"/>
    <property type="gene ID" value="ENSSSCG00025029267.1"/>
</dbReference>
<dbReference type="Proteomes" id="UP000694727">
    <property type="component" value="Unplaced"/>
</dbReference>
<dbReference type="NCBIfam" id="TIGR00756">
    <property type="entry name" value="PPR"/>
    <property type="match status" value="1"/>
</dbReference>
<dbReference type="GO" id="GO:0003723">
    <property type="term" value="F:RNA binding"/>
    <property type="evidence" value="ECO:0007669"/>
    <property type="project" value="UniProtKB-KW"/>
</dbReference>
<dbReference type="Proteomes" id="UP000694570">
    <property type="component" value="Unplaced"/>
</dbReference>
<evidence type="ECO:0000256" key="9">
    <source>
        <dbReference type="ARBA" id="ARBA00023128"/>
    </source>
</evidence>
<organism evidence="16 17">
    <name type="scientific">Sus scrofa</name>
    <name type="common">Pig</name>
    <dbReference type="NCBI Taxonomy" id="9823"/>
    <lineage>
        <taxon>Eukaryota</taxon>
        <taxon>Metazoa</taxon>
        <taxon>Chordata</taxon>
        <taxon>Craniata</taxon>
        <taxon>Vertebrata</taxon>
        <taxon>Euteleostomi</taxon>
        <taxon>Mammalia</taxon>
        <taxon>Eutheria</taxon>
        <taxon>Laurasiatheria</taxon>
        <taxon>Artiodactyla</taxon>
        <taxon>Suina</taxon>
        <taxon>Suidae</taxon>
        <taxon>Sus</taxon>
    </lineage>
</organism>